<dbReference type="InterPro" id="IPR002156">
    <property type="entry name" value="RNaseH_domain"/>
</dbReference>
<reference evidence="2 3" key="1">
    <citation type="submission" date="2023-03" db="EMBL/GenBank/DDBJ databases">
        <title>WGS of Gossypium arboreum.</title>
        <authorList>
            <person name="Yu D."/>
        </authorList>
    </citation>
    <scope>NUCLEOTIDE SEQUENCE [LARGE SCALE GENOMIC DNA]</scope>
    <source>
        <tissue evidence="2">Leaf</tissue>
    </source>
</reference>
<dbReference type="PANTHER" id="PTHR47074">
    <property type="entry name" value="BNAC02G40300D PROTEIN"/>
    <property type="match status" value="1"/>
</dbReference>
<proteinExistence type="predicted"/>
<dbReference type="EMBL" id="JARKNE010000003">
    <property type="protein sequence ID" value="KAK5839491.1"/>
    <property type="molecule type" value="Genomic_DNA"/>
</dbReference>
<protein>
    <recommendedName>
        <fullName evidence="1">RNase H type-1 domain-containing protein</fullName>
    </recommendedName>
</protein>
<evidence type="ECO:0000313" key="3">
    <source>
        <dbReference type="Proteomes" id="UP001358586"/>
    </source>
</evidence>
<sequence length="277" mass="32177">MKGRGRRRRERLESSDAGIFPKKDLIFLCNIVIRRVAVVSCYPVCRGAKDSVEHLFRECPVTVQVLQELKVPFSSNNENNWKHWLAKEFINSNVGDMHSMGGHFLGTMVYHNRNSIYHEVVNRNVKGVVVFVKTNMHELESLEFALPQFQQSHNITWELPVGDKMKARACLRAVIFMEELGFQEVVVKGDALAVIKKLRALEEDKSTISVLVKEIKFRPDNFESMEFRFIPHQRNRAAHLLAEEGKRFGDPRFWIEEAPRTVEVEVEKDRRVMQGRD</sequence>
<dbReference type="PANTHER" id="PTHR47074:SF61">
    <property type="entry name" value="RNASE H TYPE-1 DOMAIN-CONTAINING PROTEIN"/>
    <property type="match status" value="1"/>
</dbReference>
<gene>
    <name evidence="2" type="ORF">PVK06_008287</name>
</gene>
<dbReference type="Gene3D" id="3.30.420.10">
    <property type="entry name" value="Ribonuclease H-like superfamily/Ribonuclease H"/>
    <property type="match status" value="1"/>
</dbReference>
<evidence type="ECO:0000259" key="1">
    <source>
        <dbReference type="Pfam" id="PF13456"/>
    </source>
</evidence>
<dbReference type="InterPro" id="IPR036397">
    <property type="entry name" value="RNaseH_sf"/>
</dbReference>
<organism evidence="2 3">
    <name type="scientific">Gossypium arboreum</name>
    <name type="common">Tree cotton</name>
    <name type="synonym">Gossypium nanking</name>
    <dbReference type="NCBI Taxonomy" id="29729"/>
    <lineage>
        <taxon>Eukaryota</taxon>
        <taxon>Viridiplantae</taxon>
        <taxon>Streptophyta</taxon>
        <taxon>Embryophyta</taxon>
        <taxon>Tracheophyta</taxon>
        <taxon>Spermatophyta</taxon>
        <taxon>Magnoliopsida</taxon>
        <taxon>eudicotyledons</taxon>
        <taxon>Gunneridae</taxon>
        <taxon>Pentapetalae</taxon>
        <taxon>rosids</taxon>
        <taxon>malvids</taxon>
        <taxon>Malvales</taxon>
        <taxon>Malvaceae</taxon>
        <taxon>Malvoideae</taxon>
        <taxon>Gossypium</taxon>
    </lineage>
</organism>
<feature type="domain" description="RNase H type-1" evidence="1">
    <location>
        <begin position="167"/>
        <end position="244"/>
    </location>
</feature>
<dbReference type="Proteomes" id="UP001358586">
    <property type="component" value="Chromosome 3"/>
</dbReference>
<evidence type="ECO:0000313" key="2">
    <source>
        <dbReference type="EMBL" id="KAK5839491.1"/>
    </source>
</evidence>
<dbReference type="Pfam" id="PF13456">
    <property type="entry name" value="RVT_3"/>
    <property type="match status" value="1"/>
</dbReference>
<comment type="caution">
    <text evidence="2">The sequence shown here is derived from an EMBL/GenBank/DDBJ whole genome shotgun (WGS) entry which is preliminary data.</text>
</comment>
<keyword evidence="3" id="KW-1185">Reference proteome</keyword>
<accession>A0ABR0QJJ9</accession>
<name>A0ABR0QJJ9_GOSAR</name>
<dbReference type="InterPro" id="IPR052929">
    <property type="entry name" value="RNase_H-like_EbsB-rel"/>
</dbReference>